<dbReference type="Proteomes" id="UP000735302">
    <property type="component" value="Unassembled WGS sequence"/>
</dbReference>
<protein>
    <submittedName>
        <fullName evidence="2">Uncharacterized protein</fullName>
    </submittedName>
</protein>
<feature type="compositionally biased region" description="Pro residues" evidence="1">
    <location>
        <begin position="470"/>
        <end position="479"/>
    </location>
</feature>
<accession>A0AAV4CRH1</accession>
<evidence type="ECO:0000313" key="2">
    <source>
        <dbReference type="EMBL" id="GFO34496.1"/>
    </source>
</evidence>
<feature type="compositionally biased region" description="Basic and acidic residues" evidence="1">
    <location>
        <begin position="38"/>
        <end position="51"/>
    </location>
</feature>
<evidence type="ECO:0000313" key="3">
    <source>
        <dbReference type="Proteomes" id="UP000735302"/>
    </source>
</evidence>
<feature type="compositionally biased region" description="Basic and acidic residues" evidence="1">
    <location>
        <begin position="571"/>
        <end position="591"/>
    </location>
</feature>
<organism evidence="2 3">
    <name type="scientific">Plakobranchus ocellatus</name>
    <dbReference type="NCBI Taxonomy" id="259542"/>
    <lineage>
        <taxon>Eukaryota</taxon>
        <taxon>Metazoa</taxon>
        <taxon>Spiralia</taxon>
        <taxon>Lophotrochozoa</taxon>
        <taxon>Mollusca</taxon>
        <taxon>Gastropoda</taxon>
        <taxon>Heterobranchia</taxon>
        <taxon>Euthyneura</taxon>
        <taxon>Panpulmonata</taxon>
        <taxon>Sacoglossa</taxon>
        <taxon>Placobranchoidea</taxon>
        <taxon>Plakobranchidae</taxon>
        <taxon>Plakobranchus</taxon>
    </lineage>
</organism>
<dbReference type="EMBL" id="BLXT01006904">
    <property type="protein sequence ID" value="GFO34496.1"/>
    <property type="molecule type" value="Genomic_DNA"/>
</dbReference>
<comment type="caution">
    <text evidence="2">The sequence shown here is derived from an EMBL/GenBank/DDBJ whole genome shotgun (WGS) entry which is preliminary data.</text>
</comment>
<feature type="compositionally biased region" description="Acidic residues" evidence="1">
    <location>
        <begin position="544"/>
        <end position="565"/>
    </location>
</feature>
<feature type="compositionally biased region" description="Basic and acidic residues" evidence="1">
    <location>
        <begin position="101"/>
        <end position="113"/>
    </location>
</feature>
<feature type="compositionally biased region" description="Polar residues" evidence="1">
    <location>
        <begin position="457"/>
        <end position="469"/>
    </location>
</feature>
<feature type="region of interest" description="Disordered" evidence="1">
    <location>
        <begin position="450"/>
        <end position="485"/>
    </location>
</feature>
<feature type="region of interest" description="Disordered" evidence="1">
    <location>
        <begin position="1"/>
        <end position="360"/>
    </location>
</feature>
<proteinExistence type="predicted"/>
<name>A0AAV4CRH1_9GAST</name>
<feature type="compositionally biased region" description="Basic and acidic residues" evidence="1">
    <location>
        <begin position="71"/>
        <end position="92"/>
    </location>
</feature>
<sequence>MNNDRSGHHVNHPLVADHGVEGSAVDQLTTGEGATLDKTVEKHSADQEKLQNDQASRVMSANELEGAIRGMSDRRGSDDSSDGNHDDGRGSEDSLAAEGINMEKQETEGKEKGTQGVGSSGIQDEAGGYSVIGGAGERRTGPDNAGPARPGGNLSDRSDKSLGASPGSASADGKGGPGRDGEDEGSQGLPFVTPITLEVGQVMFAPAPPPVSTAMPILRSKSRDSDTAADDGGETAPERDTQAVPKLTSSTGSDVVEDVHEQYFDAVQDRSMGASENGKGTAGKTSSVNGDDADDEHVSSVSDGENNESNDKLDDETFPLRTYTYGQFSMENVDPSLDRLAERRNRLSSGGHDNHSVSSGCYEDGASSVVSDIYSPRLQQFSDKTAAAVEADELAAQSYNRFKAGMPKFSSKAYSFGKKYPLTNSTTVANTATSIFDNLPLGSYGSNHFTKAPKNIANRSNEDPGNSEQPLPPPPPPTPRDSYGENQLIKSEGYYLDNYSDVITWRLPARHWPRYSVDVNVDDLMEVDEDTLETLDQDQHQPGTDEEEDEDQEKDFQEDEDDDDKTNELGVDNKEDENAKEKVGKLGEHYY</sequence>
<evidence type="ECO:0000256" key="1">
    <source>
        <dbReference type="SAM" id="MobiDB-lite"/>
    </source>
</evidence>
<feature type="compositionally biased region" description="Basic and acidic residues" evidence="1">
    <location>
        <begin position="336"/>
        <end position="345"/>
    </location>
</feature>
<gene>
    <name evidence="2" type="ORF">PoB_006100100</name>
</gene>
<reference evidence="2 3" key="1">
    <citation type="journal article" date="2021" name="Elife">
        <title>Chloroplast acquisition without the gene transfer in kleptoplastic sea slugs, Plakobranchus ocellatus.</title>
        <authorList>
            <person name="Maeda T."/>
            <person name="Takahashi S."/>
            <person name="Yoshida T."/>
            <person name="Shimamura S."/>
            <person name="Takaki Y."/>
            <person name="Nagai Y."/>
            <person name="Toyoda A."/>
            <person name="Suzuki Y."/>
            <person name="Arimoto A."/>
            <person name="Ishii H."/>
            <person name="Satoh N."/>
            <person name="Nishiyama T."/>
            <person name="Hasebe M."/>
            <person name="Maruyama T."/>
            <person name="Minagawa J."/>
            <person name="Obokata J."/>
            <person name="Shigenobu S."/>
        </authorList>
    </citation>
    <scope>NUCLEOTIDE SEQUENCE [LARGE SCALE GENOMIC DNA]</scope>
</reference>
<dbReference type="AlphaFoldDB" id="A0AAV4CRH1"/>
<feature type="compositionally biased region" description="Acidic residues" evidence="1">
    <location>
        <begin position="305"/>
        <end position="317"/>
    </location>
</feature>
<feature type="region of interest" description="Disordered" evidence="1">
    <location>
        <begin position="534"/>
        <end position="591"/>
    </location>
</feature>
<keyword evidence="3" id="KW-1185">Reference proteome</keyword>